<feature type="signal peptide" evidence="1">
    <location>
        <begin position="1"/>
        <end position="17"/>
    </location>
</feature>
<protein>
    <submittedName>
        <fullName evidence="2">Uncharacterized protein</fullName>
    </submittedName>
</protein>
<keyword evidence="3" id="KW-1185">Reference proteome</keyword>
<dbReference type="Proteomes" id="UP001642540">
    <property type="component" value="Unassembled WGS sequence"/>
</dbReference>
<evidence type="ECO:0000313" key="3">
    <source>
        <dbReference type="Proteomes" id="UP001642540"/>
    </source>
</evidence>
<proteinExistence type="predicted"/>
<organism evidence="2 3">
    <name type="scientific">Orchesella dallaii</name>
    <dbReference type="NCBI Taxonomy" id="48710"/>
    <lineage>
        <taxon>Eukaryota</taxon>
        <taxon>Metazoa</taxon>
        <taxon>Ecdysozoa</taxon>
        <taxon>Arthropoda</taxon>
        <taxon>Hexapoda</taxon>
        <taxon>Collembola</taxon>
        <taxon>Entomobryomorpha</taxon>
        <taxon>Entomobryoidea</taxon>
        <taxon>Orchesellidae</taxon>
        <taxon>Orchesellinae</taxon>
        <taxon>Orchesella</taxon>
    </lineage>
</organism>
<feature type="chain" id="PRO_5046806170" evidence="1">
    <location>
        <begin position="18"/>
        <end position="632"/>
    </location>
</feature>
<gene>
    <name evidence="2" type="ORF">ODALV1_LOCUS22845</name>
</gene>
<reference evidence="2 3" key="1">
    <citation type="submission" date="2024-08" db="EMBL/GenBank/DDBJ databases">
        <authorList>
            <person name="Cucini C."/>
            <person name="Frati F."/>
        </authorList>
    </citation>
    <scope>NUCLEOTIDE SEQUENCE [LARGE SCALE GENOMIC DNA]</scope>
</reference>
<dbReference type="EMBL" id="CAXLJM020000076">
    <property type="protein sequence ID" value="CAL8129084.1"/>
    <property type="molecule type" value="Genomic_DNA"/>
</dbReference>
<sequence length="632" mass="73327">MLYTSLIILETFLLVESNLPFVDDNQTFFGSAEDLIRLNKNLTDFDQEFLSNFDQENKTKEFPTIENLNKFIRPFQRCFVHVMNNRNLDLHQPDIPIYLSQSEAVAEFYNNGYANPNYIRYIRSVQKGLYKTDQNITNEKSGCTSKFFIDGPSFHEIQIKEWIRNYVPTFIGFCMSINQTEFVPKSKPWNCQVNLVIFPPKYTATRSRFDDDKSAIFLDFGQTDLWYRQSTYRGISFTATYQEGYKHMIPSSVPILNINILSENDHMDWLKGGTYLKWIWRYVMPEDRFTQRYRTQLHFCNEVFISMITSTSLKSVKRGFATNITRIIGLKPCFNCFEMKDRNENVIQEIELKMSLLESTNLEKLLTLLSPKRNEMVAFKTDFSLDLKMSTGLLLAQYVETCDPEKNMRFLFANPDKDDKFSLVLLQVVQTLFQNFSYVFSDTSKLSCENHVRITDYQRIPKIILYADIHQEEVLEFAVFKQSDVINTPTFVSCGRASKALMANESHLRLTVSSEIGTVLKRIRLQSVLKSINMGVNEIPGYHDGIPEKYMALKNNTKLVPGLKLVVKDVVVNGVQRLFEAGAAANLRSTVKTINIEIACTLKCLSELEKWLWAYRIYIWYHGSQGCSIPII</sequence>
<keyword evidence="1" id="KW-0732">Signal</keyword>
<evidence type="ECO:0000313" key="2">
    <source>
        <dbReference type="EMBL" id="CAL8129084.1"/>
    </source>
</evidence>
<name>A0ABP1RJC1_9HEXA</name>
<comment type="caution">
    <text evidence="2">The sequence shown here is derived from an EMBL/GenBank/DDBJ whole genome shotgun (WGS) entry which is preliminary data.</text>
</comment>
<accession>A0ABP1RJC1</accession>
<evidence type="ECO:0000256" key="1">
    <source>
        <dbReference type="SAM" id="SignalP"/>
    </source>
</evidence>